<keyword evidence="18" id="KW-1185">Reference proteome</keyword>
<sequence>MSDRQVAREPRDDALAALLGPWLPHRRWFPAKGTSARVSAVGGTTLVDPHGEAEVRVLLLRVESGSGESVLQVPLTLRPGAVPGAVPDVAPPGGTDPDPGVAGSASGTGAPASSTGAPASAPPDSPAPRGSLADPAALVGTLPDGTLVRDGAGDPAFLRAWLACAEVDPGSPVRPEDLGDPRVISGEQSNTSVILPGAGPDGRTAMLKVFRGLSAGENPDVDVPRALARVGWEHVPRPLAWMSARWPDGQGVVHGHLEVLSAFVPGAQDGFELACAMAGRGESFDELARELGEVIAQMHAALAEALPVTDEDIADGPGPDGGRAGGPAPAGSEAAGAEVAGSEGAEPQGAGTDAAEQAGCPAAHALADALIARFAWASGIVPELRDHHGRVHALAERVRLLTGLPARQRVHGDLHLGQVLRGDGTWYVLDFEGEPLRPVAERTRPDQPLRDAAGMLRSFDYAAAVGKAPDAWTRVARDAFWSGYTAAAPALDPGLASVLLRTLELDKALYEAVYEARNRPDWLVIPLHGVERLLD</sequence>
<dbReference type="GO" id="GO:0016301">
    <property type="term" value="F:kinase activity"/>
    <property type="evidence" value="ECO:0007669"/>
    <property type="project" value="UniProtKB-KW"/>
</dbReference>
<proteinExistence type="inferred from homology"/>
<gene>
    <name evidence="17" type="ORF">HGA03_15605</name>
</gene>
<comment type="similarity">
    <text evidence="2">Belongs to the aminoglycoside phosphotransferase family.</text>
</comment>
<feature type="compositionally biased region" description="Low complexity" evidence="15">
    <location>
        <begin position="79"/>
        <end position="119"/>
    </location>
</feature>
<keyword evidence="6" id="KW-0321">Glycogen metabolism</keyword>
<keyword evidence="12" id="KW-0119">Carbohydrate metabolism</keyword>
<feature type="region of interest" description="Disordered" evidence="15">
    <location>
        <begin position="78"/>
        <end position="138"/>
    </location>
</feature>
<feature type="region of interest" description="Disordered" evidence="15">
    <location>
        <begin position="310"/>
        <end position="356"/>
    </location>
</feature>
<evidence type="ECO:0000256" key="5">
    <source>
        <dbReference type="ARBA" id="ARBA00013882"/>
    </source>
</evidence>
<protein>
    <recommendedName>
        <fullName evidence="5">Maltokinase</fullName>
        <ecNumber evidence="4">2.7.1.175</ecNumber>
    </recommendedName>
    <alternativeName>
        <fullName evidence="13">Maltose-1-phosphate synthase</fullName>
    </alternativeName>
</protein>
<evidence type="ECO:0000313" key="17">
    <source>
        <dbReference type="EMBL" id="NKY24095.1"/>
    </source>
</evidence>
<feature type="compositionally biased region" description="Low complexity" evidence="15">
    <location>
        <begin position="326"/>
        <end position="347"/>
    </location>
</feature>
<dbReference type="InterPro" id="IPR040999">
    <property type="entry name" value="Mak_N_cap"/>
</dbReference>
<keyword evidence="11" id="KW-0320">Glycogen biosynthesis</keyword>
<evidence type="ECO:0000256" key="13">
    <source>
        <dbReference type="ARBA" id="ARBA00031251"/>
    </source>
</evidence>
<feature type="domain" description="Maltokinase N-terminal cap" evidence="16">
    <location>
        <begin position="22"/>
        <end position="86"/>
    </location>
</feature>
<evidence type="ECO:0000256" key="11">
    <source>
        <dbReference type="ARBA" id="ARBA00023056"/>
    </source>
</evidence>
<comment type="pathway">
    <text evidence="1">Glycan biosynthesis; glycogen biosynthesis.</text>
</comment>
<evidence type="ECO:0000256" key="6">
    <source>
        <dbReference type="ARBA" id="ARBA00022600"/>
    </source>
</evidence>
<comment type="catalytic activity">
    <reaction evidence="14">
        <text>D-maltose + ATP = alpha-maltose 1-phosphate + ADP + H(+)</text>
        <dbReference type="Rhea" id="RHEA:31915"/>
        <dbReference type="ChEBI" id="CHEBI:15378"/>
        <dbReference type="ChEBI" id="CHEBI:17306"/>
        <dbReference type="ChEBI" id="CHEBI:30616"/>
        <dbReference type="ChEBI" id="CHEBI:63576"/>
        <dbReference type="ChEBI" id="CHEBI:456216"/>
        <dbReference type="EC" id="2.7.1.175"/>
    </reaction>
</comment>
<evidence type="ECO:0000256" key="3">
    <source>
        <dbReference type="ARBA" id="ARBA00011245"/>
    </source>
</evidence>
<evidence type="ECO:0000256" key="2">
    <source>
        <dbReference type="ARBA" id="ARBA00006219"/>
    </source>
</evidence>
<dbReference type="EMBL" id="JAAXOX010000012">
    <property type="protein sequence ID" value="NKY24095.1"/>
    <property type="molecule type" value="Genomic_DNA"/>
</dbReference>
<dbReference type="EC" id="2.7.1.175" evidence="4"/>
<evidence type="ECO:0000256" key="7">
    <source>
        <dbReference type="ARBA" id="ARBA00022679"/>
    </source>
</evidence>
<keyword evidence="9" id="KW-0418">Kinase</keyword>
<dbReference type="RefSeq" id="WP_168631231.1">
    <property type="nucleotide sequence ID" value="NZ_BONL01000008.1"/>
</dbReference>
<evidence type="ECO:0000256" key="12">
    <source>
        <dbReference type="ARBA" id="ARBA00023277"/>
    </source>
</evidence>
<dbReference type="AlphaFoldDB" id="A0A7X6KY29"/>
<evidence type="ECO:0000256" key="8">
    <source>
        <dbReference type="ARBA" id="ARBA00022741"/>
    </source>
</evidence>
<name>A0A7X6KY29_9CELL</name>
<dbReference type="SUPFAM" id="SSF56112">
    <property type="entry name" value="Protein kinase-like (PK-like)"/>
    <property type="match status" value="1"/>
</dbReference>
<keyword evidence="7 17" id="KW-0808">Transferase</keyword>
<keyword evidence="8" id="KW-0547">Nucleotide-binding</keyword>
<evidence type="ECO:0000256" key="1">
    <source>
        <dbReference type="ARBA" id="ARBA00004964"/>
    </source>
</evidence>
<reference evidence="17 18" key="1">
    <citation type="submission" date="2020-04" db="EMBL/GenBank/DDBJ databases">
        <title>MicrobeNet Type strains.</title>
        <authorList>
            <person name="Nicholson A.C."/>
        </authorList>
    </citation>
    <scope>NUCLEOTIDE SEQUENCE [LARGE SCALE GENOMIC DNA]</scope>
    <source>
        <strain evidence="17 18">ATCC BAA-788</strain>
    </source>
</reference>
<dbReference type="Gene3D" id="3.90.1200.10">
    <property type="match status" value="1"/>
</dbReference>
<dbReference type="UniPathway" id="UPA00164"/>
<comment type="caution">
    <text evidence="17">The sequence shown here is derived from an EMBL/GenBank/DDBJ whole genome shotgun (WGS) entry which is preliminary data.</text>
</comment>
<accession>A0A7X6KY29</accession>
<evidence type="ECO:0000256" key="10">
    <source>
        <dbReference type="ARBA" id="ARBA00022840"/>
    </source>
</evidence>
<keyword evidence="10" id="KW-0067">ATP-binding</keyword>
<comment type="subunit">
    <text evidence="3">Monomer.</text>
</comment>
<evidence type="ECO:0000256" key="15">
    <source>
        <dbReference type="SAM" id="MobiDB-lite"/>
    </source>
</evidence>
<dbReference type="Pfam" id="PF18085">
    <property type="entry name" value="Mak_N_cap"/>
    <property type="match status" value="1"/>
</dbReference>
<evidence type="ECO:0000256" key="9">
    <source>
        <dbReference type="ARBA" id="ARBA00022777"/>
    </source>
</evidence>
<dbReference type="GO" id="GO:0005978">
    <property type="term" value="P:glycogen biosynthetic process"/>
    <property type="evidence" value="ECO:0007669"/>
    <property type="project" value="UniProtKB-UniPathway"/>
</dbReference>
<dbReference type="Proteomes" id="UP000581206">
    <property type="component" value="Unassembled WGS sequence"/>
</dbReference>
<evidence type="ECO:0000259" key="16">
    <source>
        <dbReference type="Pfam" id="PF18085"/>
    </source>
</evidence>
<organism evidence="17 18">
    <name type="scientific">Cellulomonas denverensis</name>
    <dbReference type="NCBI Taxonomy" id="264297"/>
    <lineage>
        <taxon>Bacteria</taxon>
        <taxon>Bacillati</taxon>
        <taxon>Actinomycetota</taxon>
        <taxon>Actinomycetes</taxon>
        <taxon>Micrococcales</taxon>
        <taxon>Cellulomonadaceae</taxon>
        <taxon>Cellulomonas</taxon>
    </lineage>
</organism>
<dbReference type="InterPro" id="IPR011009">
    <property type="entry name" value="Kinase-like_dom_sf"/>
</dbReference>
<evidence type="ECO:0000313" key="18">
    <source>
        <dbReference type="Proteomes" id="UP000581206"/>
    </source>
</evidence>
<dbReference type="GO" id="GO:0005524">
    <property type="term" value="F:ATP binding"/>
    <property type="evidence" value="ECO:0007669"/>
    <property type="project" value="UniProtKB-KW"/>
</dbReference>
<evidence type="ECO:0000256" key="14">
    <source>
        <dbReference type="ARBA" id="ARBA00049067"/>
    </source>
</evidence>
<evidence type="ECO:0000256" key="4">
    <source>
        <dbReference type="ARBA" id="ARBA00011962"/>
    </source>
</evidence>